<reference evidence="2 3" key="1">
    <citation type="journal article" date="2018" name="Mol. Plant">
        <title>The genome of Artemisia annua provides insight into the evolution of Asteraceae family and artemisinin biosynthesis.</title>
        <authorList>
            <person name="Shen Q."/>
            <person name="Zhang L."/>
            <person name="Liao Z."/>
            <person name="Wang S."/>
            <person name="Yan T."/>
            <person name="Shi P."/>
            <person name="Liu M."/>
            <person name="Fu X."/>
            <person name="Pan Q."/>
            <person name="Wang Y."/>
            <person name="Lv Z."/>
            <person name="Lu X."/>
            <person name="Zhang F."/>
            <person name="Jiang W."/>
            <person name="Ma Y."/>
            <person name="Chen M."/>
            <person name="Hao X."/>
            <person name="Li L."/>
            <person name="Tang Y."/>
            <person name="Lv G."/>
            <person name="Zhou Y."/>
            <person name="Sun X."/>
            <person name="Brodelius P.E."/>
            <person name="Rose J.K.C."/>
            <person name="Tang K."/>
        </authorList>
    </citation>
    <scope>NUCLEOTIDE SEQUENCE [LARGE SCALE GENOMIC DNA]</scope>
    <source>
        <strain evidence="3">cv. Huhao1</strain>
        <tissue evidence="2">Leaf</tissue>
    </source>
</reference>
<name>A0A2U1PVW2_ARTAN</name>
<gene>
    <name evidence="2" type="ORF">CTI12_AA105630</name>
</gene>
<dbReference type="AlphaFoldDB" id="A0A2U1PVW2"/>
<protein>
    <submittedName>
        <fullName evidence="2">Kinesin-like protein KIFC3</fullName>
    </submittedName>
</protein>
<dbReference type="OrthoDB" id="641593at2759"/>
<feature type="region of interest" description="Disordered" evidence="1">
    <location>
        <begin position="33"/>
        <end position="201"/>
    </location>
</feature>
<evidence type="ECO:0000256" key="1">
    <source>
        <dbReference type="SAM" id="MobiDB-lite"/>
    </source>
</evidence>
<dbReference type="PANTHER" id="PTHR36806">
    <property type="entry name" value="ADENINE PHOSPHORIBOSYLTRANSFERASE"/>
    <property type="match status" value="1"/>
</dbReference>
<dbReference type="EMBL" id="PKPP01000677">
    <property type="protein sequence ID" value="PWA89872.1"/>
    <property type="molecule type" value="Genomic_DNA"/>
</dbReference>
<comment type="caution">
    <text evidence="2">The sequence shown here is derived from an EMBL/GenBank/DDBJ whole genome shotgun (WGS) entry which is preliminary data.</text>
</comment>
<evidence type="ECO:0000313" key="3">
    <source>
        <dbReference type="Proteomes" id="UP000245207"/>
    </source>
</evidence>
<feature type="compositionally biased region" description="Basic and acidic residues" evidence="1">
    <location>
        <begin position="33"/>
        <end position="49"/>
    </location>
</feature>
<sequence>MVNRFNFLQDVAVKLFAYQDFSDDVVTSFKKEGSLNGRDRMQHGIERSPHPPVPHAASGQQGPRQPPSHLKPPGHGYLAHGPHLGESLQSHGPNQPGSQGEPLGPPINSAPSAHGPPVGQSVTRHLGPMEPDILADSHLPGDADMGPYGQPLGVDTRSMSITAATKHPSDSNQTSRAAAAKRKLTETPLDSSNQTPPSHSSRLKILYRNNFNIMSVRQVFNIQCRTCIKKHLTVGSIKHTPKRCPKTASVHVASDSAGPIKHTPKRRLKTASVPVAFDSDGLKILYRNNFNIMSVRQVFNIQCRTCIKKIFLGIRSLLKNHILSGSFHQLLELQGVWYHTMLKRKYLRSTFGVARRMGPHWSREELECLYAPYHGKNAWLMKKLLLVEDGGKEKLFHIRGACPKAMDTSEIISYLSIWHIQVELMQWQIPHQQPSYVLLVKKVMRKKSFETYEKRIQELTTQCQHKTNECYQAWMSLAAANDQLEKARMELDNRLFQAYSLATHIINARAKDAVAKIKGPLKDAVEILRTEIVDSGLLQDCLELGSSDLKGVIQILKDIAIQYSSTSHKNEL</sequence>
<accession>A0A2U1PVW2</accession>
<keyword evidence="3" id="KW-1185">Reference proteome</keyword>
<evidence type="ECO:0000313" key="2">
    <source>
        <dbReference type="EMBL" id="PWA89872.1"/>
    </source>
</evidence>
<dbReference type="Proteomes" id="UP000245207">
    <property type="component" value="Unassembled WGS sequence"/>
</dbReference>
<feature type="compositionally biased region" description="Polar residues" evidence="1">
    <location>
        <begin position="87"/>
        <end position="98"/>
    </location>
</feature>
<organism evidence="2 3">
    <name type="scientific">Artemisia annua</name>
    <name type="common">Sweet wormwood</name>
    <dbReference type="NCBI Taxonomy" id="35608"/>
    <lineage>
        <taxon>Eukaryota</taxon>
        <taxon>Viridiplantae</taxon>
        <taxon>Streptophyta</taxon>
        <taxon>Embryophyta</taxon>
        <taxon>Tracheophyta</taxon>
        <taxon>Spermatophyta</taxon>
        <taxon>Magnoliopsida</taxon>
        <taxon>eudicotyledons</taxon>
        <taxon>Gunneridae</taxon>
        <taxon>Pentapetalae</taxon>
        <taxon>asterids</taxon>
        <taxon>campanulids</taxon>
        <taxon>Asterales</taxon>
        <taxon>Asteraceae</taxon>
        <taxon>Asteroideae</taxon>
        <taxon>Anthemideae</taxon>
        <taxon>Artemisiinae</taxon>
        <taxon>Artemisia</taxon>
    </lineage>
</organism>
<dbReference type="STRING" id="35608.A0A2U1PVW2"/>
<feature type="compositionally biased region" description="Polar residues" evidence="1">
    <location>
        <begin position="188"/>
        <end position="200"/>
    </location>
</feature>
<proteinExistence type="predicted"/>